<keyword evidence="3" id="KW-1185">Reference proteome</keyword>
<evidence type="ECO:0000313" key="3">
    <source>
        <dbReference type="Proteomes" id="UP000604273"/>
    </source>
</evidence>
<comment type="caution">
    <text evidence="2">The sequence shown here is derived from an EMBL/GenBank/DDBJ whole genome shotgun (WGS) entry which is preliminary data.</text>
</comment>
<reference evidence="2" key="1">
    <citation type="journal article" date="2020" name="BMC Genomics">
        <title>Correction to: Identification and distribution of gene clusters required for synthesis of sphingolipid metabolism inhibitors in diverse species of the filamentous fungus Fusarium.</title>
        <authorList>
            <person name="Kim H.S."/>
            <person name="Lohmar J.M."/>
            <person name="Busman M."/>
            <person name="Brown D.W."/>
            <person name="Naumann T.A."/>
            <person name="Divon H.H."/>
            <person name="Lysoe E."/>
            <person name="Uhlig S."/>
            <person name="Proctor R.H."/>
        </authorList>
    </citation>
    <scope>NUCLEOTIDE SEQUENCE</scope>
    <source>
        <strain evidence="2">NRRL 45417</strain>
    </source>
</reference>
<dbReference type="EMBL" id="JABFAI010000074">
    <property type="protein sequence ID" value="KAF4957118.1"/>
    <property type="molecule type" value="Genomic_DNA"/>
</dbReference>
<dbReference type="SUPFAM" id="SSF57414">
    <property type="entry name" value="Hairpin loop containing domain-like"/>
    <property type="match status" value="2"/>
</dbReference>
<dbReference type="PROSITE" id="PS50948">
    <property type="entry name" value="PAN"/>
    <property type="match status" value="2"/>
</dbReference>
<organism evidence="2 3">
    <name type="scientific">Fusarium gaditjirri</name>
    <dbReference type="NCBI Taxonomy" id="282569"/>
    <lineage>
        <taxon>Eukaryota</taxon>
        <taxon>Fungi</taxon>
        <taxon>Dikarya</taxon>
        <taxon>Ascomycota</taxon>
        <taxon>Pezizomycotina</taxon>
        <taxon>Sordariomycetes</taxon>
        <taxon>Hypocreomycetidae</taxon>
        <taxon>Hypocreales</taxon>
        <taxon>Nectriaceae</taxon>
        <taxon>Fusarium</taxon>
        <taxon>Fusarium nisikadoi species complex</taxon>
    </lineage>
</organism>
<proteinExistence type="predicted"/>
<accession>A0A8H4TFP3</accession>
<dbReference type="OrthoDB" id="5018134at2759"/>
<evidence type="ECO:0000313" key="2">
    <source>
        <dbReference type="EMBL" id="KAF4957118.1"/>
    </source>
</evidence>
<gene>
    <name evidence="2" type="ORF">FGADI_3337</name>
</gene>
<feature type="domain" description="Apple" evidence="1">
    <location>
        <begin position="173"/>
        <end position="249"/>
    </location>
</feature>
<dbReference type="SMART" id="SM00473">
    <property type="entry name" value="PAN_AP"/>
    <property type="match status" value="2"/>
</dbReference>
<protein>
    <recommendedName>
        <fullName evidence="1">Apple domain-containing protein</fullName>
    </recommendedName>
</protein>
<feature type="domain" description="Apple" evidence="1">
    <location>
        <begin position="69"/>
        <end position="162"/>
    </location>
</feature>
<dbReference type="Pfam" id="PF00024">
    <property type="entry name" value="PAN_1"/>
    <property type="match status" value="1"/>
</dbReference>
<dbReference type="AlphaFoldDB" id="A0A8H4TFP3"/>
<evidence type="ECO:0000259" key="1">
    <source>
        <dbReference type="PROSITE" id="PS50948"/>
    </source>
</evidence>
<dbReference type="Proteomes" id="UP000604273">
    <property type="component" value="Unassembled WGS sequence"/>
</dbReference>
<dbReference type="Gene3D" id="3.50.4.10">
    <property type="entry name" value="Hepatocyte Growth Factor"/>
    <property type="match status" value="1"/>
</dbReference>
<sequence length="256" mass="27714">MIFFTVHRQPYKKEKGSPLSITSPQQSKQLQEITLQLPRSITKMHYSALITAALSAVSVAAAPNNKLPCRSLDQCSLVNIPSKSLCGLTGYRQNPDAKSYDSVHNFKLTLDGCIKACGTTKPDCKSVTYDDVNGICYFSKYDLKTVNVKSQATGYKFYDAGCGFAASAGGAICGRKGWRQNSAATSYDSVHNNKLDLKNCVAACGTTKPDCKTVAYDSVNGICYFFKYDATTINPADAGSGFSWYDARCLDCPAAN</sequence>
<dbReference type="InterPro" id="IPR003609">
    <property type="entry name" value="Pan_app"/>
</dbReference>
<reference evidence="2" key="2">
    <citation type="submission" date="2020-05" db="EMBL/GenBank/DDBJ databases">
        <authorList>
            <person name="Kim H.-S."/>
            <person name="Proctor R.H."/>
            <person name="Brown D.W."/>
        </authorList>
    </citation>
    <scope>NUCLEOTIDE SEQUENCE</scope>
    <source>
        <strain evidence="2">NRRL 45417</strain>
    </source>
</reference>
<name>A0A8H4TFP3_9HYPO</name>